<evidence type="ECO:0000256" key="3">
    <source>
        <dbReference type="ARBA" id="ARBA00023014"/>
    </source>
</evidence>
<dbReference type="Pfam" id="PF04432">
    <property type="entry name" value="FrhB_FdhB_C"/>
    <property type="match status" value="1"/>
</dbReference>
<dbReference type="AlphaFoldDB" id="A0A523XW92"/>
<feature type="domain" description="4Fe-4S ferredoxin-type" evidence="5">
    <location>
        <begin position="200"/>
        <end position="222"/>
    </location>
</feature>
<evidence type="ECO:0000313" key="6">
    <source>
        <dbReference type="EMBL" id="TET83546.1"/>
    </source>
</evidence>
<reference evidence="6 7" key="1">
    <citation type="submission" date="2019-03" db="EMBL/GenBank/DDBJ databases">
        <title>Metabolic potential of uncultured bacteria and archaea associated with petroleum seepage in deep-sea sediments.</title>
        <authorList>
            <person name="Dong X."/>
            <person name="Hubert C."/>
        </authorList>
    </citation>
    <scope>NUCLEOTIDE SEQUENCE [LARGE SCALE GENOMIC DNA]</scope>
    <source>
        <strain evidence="6">E29_bin36</strain>
    </source>
</reference>
<dbReference type="PROSITE" id="PS51379">
    <property type="entry name" value="4FE4S_FER_2"/>
    <property type="match status" value="2"/>
</dbReference>
<evidence type="ECO:0000256" key="2">
    <source>
        <dbReference type="ARBA" id="ARBA00023004"/>
    </source>
</evidence>
<keyword evidence="2" id="KW-0408">Iron</keyword>
<gene>
    <name evidence="6" type="ORF">E3J38_00280</name>
</gene>
<evidence type="ECO:0000256" key="1">
    <source>
        <dbReference type="ARBA" id="ARBA00022723"/>
    </source>
</evidence>
<protein>
    <submittedName>
        <fullName evidence="6">4Fe-4S ferredoxin</fullName>
    </submittedName>
</protein>
<sequence>MVEENLRKVAKTLFDEGKVKLIIGFEEGSLPMRVSPAFIRSADETERLTWNSFCENNLASYIRYYIPSLEDGERIGVVAKGCDARSLVCLLKEKQFKREQIVIIGVKCQGMIDWKRIRDEVAPDDILEAKEEKDEIDVRTRSSQKKFKKSDYLYDNCQECDRREPVINDFIVEAAEQGTGKKDRWSRIKEFEQMTPEERWKYFKEETSRCIRCYACRNACPVCYCSECFVDSTMPYWVGTTLESSDVQMFHLIRALHTAGRCTYCGNCTQACPMGIDIAFLVGKLSKDVQELFSHEVGVDPDEPPALSAYSEKDSNEDFA</sequence>
<dbReference type="InterPro" id="IPR017900">
    <property type="entry name" value="4Fe4S_Fe_S_CS"/>
</dbReference>
<name>A0A523XW92_UNCT6</name>
<dbReference type="GO" id="GO:0051536">
    <property type="term" value="F:iron-sulfur cluster binding"/>
    <property type="evidence" value="ECO:0007669"/>
    <property type="project" value="UniProtKB-KW"/>
</dbReference>
<dbReference type="InterPro" id="IPR007525">
    <property type="entry name" value="FrhB_FdhB_C"/>
</dbReference>
<dbReference type="GO" id="GO:0046872">
    <property type="term" value="F:metal ion binding"/>
    <property type="evidence" value="ECO:0007669"/>
    <property type="project" value="UniProtKB-KW"/>
</dbReference>
<keyword evidence="1" id="KW-0479">Metal-binding</keyword>
<dbReference type="InterPro" id="IPR009051">
    <property type="entry name" value="Helical_ferredxn"/>
</dbReference>
<dbReference type="Gene3D" id="1.10.1060.10">
    <property type="entry name" value="Alpha-helical ferredoxin"/>
    <property type="match status" value="1"/>
</dbReference>
<evidence type="ECO:0000259" key="5">
    <source>
        <dbReference type="PROSITE" id="PS51379"/>
    </source>
</evidence>
<feature type="region of interest" description="Disordered" evidence="4">
    <location>
        <begin position="297"/>
        <end position="320"/>
    </location>
</feature>
<accession>A0A523XW92</accession>
<feature type="domain" description="4Fe-4S ferredoxin-type" evidence="5">
    <location>
        <begin position="253"/>
        <end position="284"/>
    </location>
</feature>
<proteinExistence type="predicted"/>
<dbReference type="Proteomes" id="UP000315534">
    <property type="component" value="Unassembled WGS sequence"/>
</dbReference>
<evidence type="ECO:0000256" key="4">
    <source>
        <dbReference type="SAM" id="MobiDB-lite"/>
    </source>
</evidence>
<comment type="caution">
    <text evidence="6">The sequence shown here is derived from an EMBL/GenBank/DDBJ whole genome shotgun (WGS) entry which is preliminary data.</text>
</comment>
<organism evidence="6 7">
    <name type="scientific">candidate division TA06 bacterium</name>
    <dbReference type="NCBI Taxonomy" id="2250710"/>
    <lineage>
        <taxon>Bacteria</taxon>
        <taxon>Bacteria division TA06</taxon>
    </lineage>
</organism>
<dbReference type="InterPro" id="IPR017896">
    <property type="entry name" value="4Fe4S_Fe-S-bd"/>
</dbReference>
<evidence type="ECO:0000313" key="7">
    <source>
        <dbReference type="Proteomes" id="UP000315534"/>
    </source>
</evidence>
<dbReference type="Pfam" id="PF13183">
    <property type="entry name" value="Fer4_8"/>
    <property type="match status" value="1"/>
</dbReference>
<dbReference type="PROSITE" id="PS00198">
    <property type="entry name" value="4FE4S_FER_1"/>
    <property type="match status" value="2"/>
</dbReference>
<feature type="compositionally biased region" description="Basic and acidic residues" evidence="4">
    <location>
        <begin position="311"/>
        <end position="320"/>
    </location>
</feature>
<dbReference type="EMBL" id="SOIP01000012">
    <property type="protein sequence ID" value="TET83546.1"/>
    <property type="molecule type" value="Genomic_DNA"/>
</dbReference>
<keyword evidence="3" id="KW-0411">Iron-sulfur</keyword>
<dbReference type="SUPFAM" id="SSF46548">
    <property type="entry name" value="alpha-helical ferredoxin"/>
    <property type="match status" value="1"/>
</dbReference>